<accession>A0A4C1Y7D3</accession>
<sequence>MCDNNENTFKACYYGALSDEEDTMDVNKIGTHKRTSKSINEFFESTHKKRKVKTSSTVGQAVNGGISYLSTNEDNFITASHLIKIEVYELQKLKKIPATEHWKHADVRVKYYTRNGENNSHFINTKDVIYNITKRSQKNQSEKNTSSVMKINKRVLFKS</sequence>
<organism evidence="1 2">
    <name type="scientific">Eumeta variegata</name>
    <name type="common">Bagworm moth</name>
    <name type="synonym">Eumeta japonica</name>
    <dbReference type="NCBI Taxonomy" id="151549"/>
    <lineage>
        <taxon>Eukaryota</taxon>
        <taxon>Metazoa</taxon>
        <taxon>Ecdysozoa</taxon>
        <taxon>Arthropoda</taxon>
        <taxon>Hexapoda</taxon>
        <taxon>Insecta</taxon>
        <taxon>Pterygota</taxon>
        <taxon>Neoptera</taxon>
        <taxon>Endopterygota</taxon>
        <taxon>Lepidoptera</taxon>
        <taxon>Glossata</taxon>
        <taxon>Ditrysia</taxon>
        <taxon>Tineoidea</taxon>
        <taxon>Psychidae</taxon>
        <taxon>Oiketicinae</taxon>
        <taxon>Eumeta</taxon>
    </lineage>
</organism>
<gene>
    <name evidence="1" type="ORF">EVAR_49752_1</name>
</gene>
<evidence type="ECO:0000313" key="1">
    <source>
        <dbReference type="EMBL" id="GBP72161.1"/>
    </source>
</evidence>
<dbReference type="Proteomes" id="UP000299102">
    <property type="component" value="Unassembled WGS sequence"/>
</dbReference>
<keyword evidence="2" id="KW-1185">Reference proteome</keyword>
<dbReference type="AlphaFoldDB" id="A0A4C1Y7D3"/>
<dbReference type="EMBL" id="BGZK01001135">
    <property type="protein sequence ID" value="GBP72161.1"/>
    <property type="molecule type" value="Genomic_DNA"/>
</dbReference>
<name>A0A4C1Y7D3_EUMVA</name>
<proteinExistence type="predicted"/>
<evidence type="ECO:0000313" key="2">
    <source>
        <dbReference type="Proteomes" id="UP000299102"/>
    </source>
</evidence>
<protein>
    <submittedName>
        <fullName evidence="1">Uncharacterized protein</fullName>
    </submittedName>
</protein>
<comment type="caution">
    <text evidence="1">The sequence shown here is derived from an EMBL/GenBank/DDBJ whole genome shotgun (WGS) entry which is preliminary data.</text>
</comment>
<dbReference type="OrthoDB" id="7477083at2759"/>
<reference evidence="1 2" key="1">
    <citation type="journal article" date="2019" name="Commun. Biol.">
        <title>The bagworm genome reveals a unique fibroin gene that provides high tensile strength.</title>
        <authorList>
            <person name="Kono N."/>
            <person name="Nakamura H."/>
            <person name="Ohtoshi R."/>
            <person name="Tomita M."/>
            <person name="Numata K."/>
            <person name="Arakawa K."/>
        </authorList>
    </citation>
    <scope>NUCLEOTIDE SEQUENCE [LARGE SCALE GENOMIC DNA]</scope>
</reference>